<protein>
    <submittedName>
        <fullName evidence="1">Uncharacterized protein</fullName>
    </submittedName>
</protein>
<sequence>MGGVRSFRIEFKRFDLVKEGDGINSMSLFESGRYRRHSVSMSQKGARWLGKCIEENVARASEQAFIRTFRESDKGYVIRRFNNKHGRYLEITEYGRGGCKGRLAISEGQTQSGWRGFKKELTQLLLPIPVDNKERRSHQRQGDMQSADVTVQKRIPAKDRLGPPATYADLLRVPAKQQQGSNGKPLLSQSQIPKMGKRKFRINFWGLTHIAKAVEVRKVDMLKVFEGQG</sequence>
<accession>A0A2N9HBM9</accession>
<dbReference type="AlphaFoldDB" id="A0A2N9HBM9"/>
<gene>
    <name evidence="1" type="ORF">FSB_LOCUS37180</name>
</gene>
<evidence type="ECO:0000313" key="1">
    <source>
        <dbReference type="EMBL" id="SPD09298.1"/>
    </source>
</evidence>
<organism evidence="1">
    <name type="scientific">Fagus sylvatica</name>
    <name type="common">Beechnut</name>
    <dbReference type="NCBI Taxonomy" id="28930"/>
    <lineage>
        <taxon>Eukaryota</taxon>
        <taxon>Viridiplantae</taxon>
        <taxon>Streptophyta</taxon>
        <taxon>Embryophyta</taxon>
        <taxon>Tracheophyta</taxon>
        <taxon>Spermatophyta</taxon>
        <taxon>Magnoliopsida</taxon>
        <taxon>eudicotyledons</taxon>
        <taxon>Gunneridae</taxon>
        <taxon>Pentapetalae</taxon>
        <taxon>rosids</taxon>
        <taxon>fabids</taxon>
        <taxon>Fagales</taxon>
        <taxon>Fagaceae</taxon>
        <taxon>Fagus</taxon>
    </lineage>
</organism>
<reference evidence="1" key="1">
    <citation type="submission" date="2018-02" db="EMBL/GenBank/DDBJ databases">
        <authorList>
            <person name="Cohen D.B."/>
            <person name="Kent A.D."/>
        </authorList>
    </citation>
    <scope>NUCLEOTIDE SEQUENCE</scope>
</reference>
<dbReference type="EMBL" id="OIVN01003177">
    <property type="protein sequence ID" value="SPD09298.1"/>
    <property type="molecule type" value="Genomic_DNA"/>
</dbReference>
<proteinExistence type="predicted"/>
<name>A0A2N9HBM9_FAGSY</name>